<gene>
    <name evidence="2" type="ORF">Enr13x_58490</name>
</gene>
<dbReference type="AlphaFoldDB" id="A0A518HYL5"/>
<dbReference type="Proteomes" id="UP000319004">
    <property type="component" value="Chromosome"/>
</dbReference>
<reference evidence="2 3" key="1">
    <citation type="submission" date="2019-03" db="EMBL/GenBank/DDBJ databases">
        <title>Deep-cultivation of Planctomycetes and their phenomic and genomic characterization uncovers novel biology.</title>
        <authorList>
            <person name="Wiegand S."/>
            <person name="Jogler M."/>
            <person name="Boedeker C."/>
            <person name="Pinto D."/>
            <person name="Vollmers J."/>
            <person name="Rivas-Marin E."/>
            <person name="Kohn T."/>
            <person name="Peeters S.H."/>
            <person name="Heuer A."/>
            <person name="Rast P."/>
            <person name="Oberbeckmann S."/>
            <person name="Bunk B."/>
            <person name="Jeske O."/>
            <person name="Meyerdierks A."/>
            <person name="Storesund J.E."/>
            <person name="Kallscheuer N."/>
            <person name="Luecker S."/>
            <person name="Lage O.M."/>
            <person name="Pohl T."/>
            <person name="Merkel B.J."/>
            <person name="Hornburger P."/>
            <person name="Mueller R.-W."/>
            <person name="Bruemmer F."/>
            <person name="Labrenz M."/>
            <person name="Spormann A.M."/>
            <person name="Op den Camp H."/>
            <person name="Overmann J."/>
            <person name="Amann R."/>
            <person name="Jetten M.S.M."/>
            <person name="Mascher T."/>
            <person name="Medema M.H."/>
            <person name="Devos D.P."/>
            <person name="Kaster A.-K."/>
            <person name="Ovreas L."/>
            <person name="Rohde M."/>
            <person name="Galperin M.Y."/>
            <person name="Jogler C."/>
        </authorList>
    </citation>
    <scope>NUCLEOTIDE SEQUENCE [LARGE SCALE GENOMIC DNA]</scope>
    <source>
        <strain evidence="2 3">Enr13</strain>
    </source>
</reference>
<organism evidence="2 3">
    <name type="scientific">Stieleria neptunia</name>
    <dbReference type="NCBI Taxonomy" id="2527979"/>
    <lineage>
        <taxon>Bacteria</taxon>
        <taxon>Pseudomonadati</taxon>
        <taxon>Planctomycetota</taxon>
        <taxon>Planctomycetia</taxon>
        <taxon>Pirellulales</taxon>
        <taxon>Pirellulaceae</taxon>
        <taxon>Stieleria</taxon>
    </lineage>
</organism>
<feature type="region of interest" description="Disordered" evidence="1">
    <location>
        <begin position="1"/>
        <end position="36"/>
    </location>
</feature>
<dbReference type="KEGG" id="snep:Enr13x_58490"/>
<keyword evidence="3" id="KW-1185">Reference proteome</keyword>
<dbReference type="EMBL" id="CP037423">
    <property type="protein sequence ID" value="QDV45945.1"/>
    <property type="molecule type" value="Genomic_DNA"/>
</dbReference>
<evidence type="ECO:0000313" key="3">
    <source>
        <dbReference type="Proteomes" id="UP000319004"/>
    </source>
</evidence>
<evidence type="ECO:0000256" key="1">
    <source>
        <dbReference type="SAM" id="MobiDB-lite"/>
    </source>
</evidence>
<protein>
    <submittedName>
        <fullName evidence="2">Uncharacterized protein</fullName>
    </submittedName>
</protein>
<accession>A0A518HYL5</accession>
<sequence length="49" mass="5251">MVPQAPASRVTGQPAGAGTALRSQAEPGNEWEWPPVTHSVTYPSCFNLR</sequence>
<evidence type="ECO:0000313" key="2">
    <source>
        <dbReference type="EMBL" id="QDV45945.1"/>
    </source>
</evidence>
<name>A0A518HYL5_9BACT</name>
<proteinExistence type="predicted"/>